<protein>
    <submittedName>
        <fullName evidence="3">DUF3488 domain-containing protein</fullName>
    </submittedName>
</protein>
<dbReference type="SMART" id="SM00460">
    <property type="entry name" value="TGc"/>
    <property type="match status" value="1"/>
</dbReference>
<dbReference type="Gene3D" id="3.10.620.30">
    <property type="match status" value="1"/>
</dbReference>
<dbReference type="AlphaFoldDB" id="A0A2U8FRS9"/>
<evidence type="ECO:0000313" key="4">
    <source>
        <dbReference type="Proteomes" id="UP000244892"/>
    </source>
</evidence>
<reference evidence="3 4" key="1">
    <citation type="submission" date="2018-05" db="EMBL/GenBank/DDBJ databases">
        <title>complete genome sequence of Aquabacterium olei NBRC 110486.</title>
        <authorList>
            <person name="Tang B."/>
            <person name="Chang J."/>
            <person name="Zhang L."/>
            <person name="Yang H."/>
        </authorList>
    </citation>
    <scope>NUCLEOTIDE SEQUENCE [LARGE SCALE GENOMIC DNA]</scope>
    <source>
        <strain evidence="3 4">NBRC 110486</strain>
    </source>
</reference>
<organism evidence="3 4">
    <name type="scientific">Aquabacterium olei</name>
    <dbReference type="NCBI Taxonomy" id="1296669"/>
    <lineage>
        <taxon>Bacteria</taxon>
        <taxon>Pseudomonadati</taxon>
        <taxon>Pseudomonadota</taxon>
        <taxon>Betaproteobacteria</taxon>
        <taxon>Burkholderiales</taxon>
        <taxon>Aquabacterium</taxon>
    </lineage>
</organism>
<feature type="transmembrane region" description="Helical" evidence="1">
    <location>
        <begin position="65"/>
        <end position="98"/>
    </location>
</feature>
<gene>
    <name evidence="3" type="ORF">DEH84_10265</name>
</gene>
<dbReference type="Pfam" id="PF01841">
    <property type="entry name" value="Transglut_core"/>
    <property type="match status" value="1"/>
</dbReference>
<evidence type="ECO:0000313" key="3">
    <source>
        <dbReference type="EMBL" id="AWI53772.1"/>
    </source>
</evidence>
<feature type="transmembrane region" description="Helical" evidence="1">
    <location>
        <begin position="110"/>
        <end position="127"/>
    </location>
</feature>
<dbReference type="PANTHER" id="PTHR42736">
    <property type="entry name" value="PROTEIN-GLUTAMINE GAMMA-GLUTAMYLTRANSFERASE"/>
    <property type="match status" value="1"/>
</dbReference>
<keyword evidence="1" id="KW-1133">Transmembrane helix</keyword>
<dbReference type="SUPFAM" id="SSF54001">
    <property type="entry name" value="Cysteine proteinases"/>
    <property type="match status" value="1"/>
</dbReference>
<dbReference type="KEGG" id="aon:DEH84_10265"/>
<feature type="transmembrane region" description="Helical" evidence="1">
    <location>
        <begin position="133"/>
        <end position="151"/>
    </location>
</feature>
<evidence type="ECO:0000259" key="2">
    <source>
        <dbReference type="SMART" id="SM00460"/>
    </source>
</evidence>
<accession>A0A2U8FRS9</accession>
<dbReference type="RefSeq" id="WP_109036771.1">
    <property type="nucleotide sequence ID" value="NZ_CP029210.1"/>
</dbReference>
<feature type="domain" description="Transglutaminase-like" evidence="2">
    <location>
        <begin position="424"/>
        <end position="495"/>
    </location>
</feature>
<dbReference type="PANTHER" id="PTHR42736:SF1">
    <property type="entry name" value="PROTEIN-GLUTAMINE GAMMA-GLUTAMYLTRANSFERASE"/>
    <property type="match status" value="1"/>
</dbReference>
<sequence>MSALPSRSGLTREGRDTLWLLAVLALTIAPHVGRLPWWCLAGTAGAIGWRAWIAWRDAPLPPRWVLLLALALSVGATLLTFQSLLGRAAGVTLVTLLAGLKTLELRARRDAFVVTSLGFFLILTQFLHDQGPLNALLMTVALLGLLTSLVLAQRPLGRPPLREAMGEAGRALLWGLPLAVVLYLFFPRFGPLWSLPNDAGARTGLSDQMELGHVAELAQDDTIAMRVRFEGEPPPPRALYFRGPVLDLFDGQTWRSLPAEAPQRWRPAMGPAADARAAWVYSITLEALSLPTLPLLEGTVNARVTSPATLPPPRRLGMEWSLGRTPKDRITVAAQARPAWRPLLDDDDPMLRTWLALPAGHADETVAWAQALHRQAELQQAGVPARVQAVLRHIRTGGYSYTLAPGVDEPDAAGRLPDPVDTFWLRRRAGFCEHFAAAFVVVMRAMDVPARVVTGFQGAERNPVDGLYEVRNRDAHAWAEVWLPGQGWTRVDPTAAVAPDRVERPRRLLNTPVGQAGPLATMAPDWVRQARAAMDAARHRWNMWVQGYDRQKQFDLLKNAGWDAPDSTDLLRLAGLALAVGSLMGVAWMLWQHPTRRASAWQHTLQQLASHLARAGLHPPAGSPAAPSPLTWARLVEATLQGPRQTSETERAAAGALAERLRALDALHYGAAPQAPSRLRIEQRALRRLIRQWRDSRRNAPHPGGTGAPR</sequence>
<dbReference type="EMBL" id="CP029210">
    <property type="protein sequence ID" value="AWI53772.1"/>
    <property type="molecule type" value="Genomic_DNA"/>
</dbReference>
<dbReference type="InterPro" id="IPR052901">
    <property type="entry name" value="Bact_TGase-like"/>
</dbReference>
<keyword evidence="4" id="KW-1185">Reference proteome</keyword>
<dbReference type="OrthoDB" id="9804872at2"/>
<dbReference type="Pfam" id="PF11992">
    <property type="entry name" value="TgpA_N"/>
    <property type="match status" value="1"/>
</dbReference>
<feature type="transmembrane region" description="Helical" evidence="1">
    <location>
        <begin position="171"/>
        <end position="189"/>
    </location>
</feature>
<evidence type="ECO:0000256" key="1">
    <source>
        <dbReference type="SAM" id="Phobius"/>
    </source>
</evidence>
<name>A0A2U8FRS9_9BURK</name>
<dbReference type="InterPro" id="IPR002931">
    <property type="entry name" value="Transglutaminase-like"/>
</dbReference>
<dbReference type="InterPro" id="IPR038765">
    <property type="entry name" value="Papain-like_cys_pep_sf"/>
</dbReference>
<keyword evidence="1" id="KW-0812">Transmembrane</keyword>
<dbReference type="InterPro" id="IPR021878">
    <property type="entry name" value="TgpA_N"/>
</dbReference>
<proteinExistence type="predicted"/>
<keyword evidence="1" id="KW-0472">Membrane</keyword>
<dbReference type="Proteomes" id="UP000244892">
    <property type="component" value="Chromosome"/>
</dbReference>